<comment type="caution">
    <text evidence="2">The sequence shown here is derived from an EMBL/GenBank/DDBJ whole genome shotgun (WGS) entry which is preliminary data.</text>
</comment>
<proteinExistence type="predicted"/>
<evidence type="ECO:0000313" key="2">
    <source>
        <dbReference type="EMBL" id="MCI24163.1"/>
    </source>
</evidence>
<accession>A0A392QIF5</accession>
<evidence type="ECO:0000313" key="3">
    <source>
        <dbReference type="Proteomes" id="UP000265520"/>
    </source>
</evidence>
<evidence type="ECO:0000256" key="1">
    <source>
        <dbReference type="SAM" id="MobiDB-lite"/>
    </source>
</evidence>
<keyword evidence="3" id="KW-1185">Reference proteome</keyword>
<feature type="region of interest" description="Disordered" evidence="1">
    <location>
        <begin position="1"/>
        <end position="63"/>
    </location>
</feature>
<feature type="compositionally biased region" description="Polar residues" evidence="1">
    <location>
        <begin position="47"/>
        <end position="63"/>
    </location>
</feature>
<reference evidence="2 3" key="1">
    <citation type="journal article" date="2018" name="Front. Plant Sci.">
        <title>Red Clover (Trifolium pratense) and Zigzag Clover (T. medium) - A Picture of Genomic Similarities and Differences.</title>
        <authorList>
            <person name="Dluhosova J."/>
            <person name="Istvanek J."/>
            <person name="Nedelnik J."/>
            <person name="Repkova J."/>
        </authorList>
    </citation>
    <scope>NUCLEOTIDE SEQUENCE [LARGE SCALE GENOMIC DNA]</scope>
    <source>
        <strain evidence="3">cv. 10/8</strain>
        <tissue evidence="2">Leaf</tissue>
    </source>
</reference>
<protein>
    <submittedName>
        <fullName evidence="2">Uncharacterized protein</fullName>
    </submittedName>
</protein>
<feature type="non-terminal residue" evidence="2">
    <location>
        <position position="140"/>
    </location>
</feature>
<dbReference type="AlphaFoldDB" id="A0A392QIF5"/>
<dbReference type="Proteomes" id="UP000265520">
    <property type="component" value="Unassembled WGS sequence"/>
</dbReference>
<sequence length="140" mass="15117">MTLLLTGQKGKTKRSQCVSPSKKGESTTAEGDAADDLLNPAKKKTATRSSIGRSQLLQGGNSQNLTAGGDTVAQELAEVVAENLQVPRPVCCKKSKKNKISPPSFWDADFNSLGFIEEQFEKHGDPTSFSQTTSEELRKM</sequence>
<name>A0A392QIF5_9FABA</name>
<organism evidence="2 3">
    <name type="scientific">Trifolium medium</name>
    <dbReference type="NCBI Taxonomy" id="97028"/>
    <lineage>
        <taxon>Eukaryota</taxon>
        <taxon>Viridiplantae</taxon>
        <taxon>Streptophyta</taxon>
        <taxon>Embryophyta</taxon>
        <taxon>Tracheophyta</taxon>
        <taxon>Spermatophyta</taxon>
        <taxon>Magnoliopsida</taxon>
        <taxon>eudicotyledons</taxon>
        <taxon>Gunneridae</taxon>
        <taxon>Pentapetalae</taxon>
        <taxon>rosids</taxon>
        <taxon>fabids</taxon>
        <taxon>Fabales</taxon>
        <taxon>Fabaceae</taxon>
        <taxon>Papilionoideae</taxon>
        <taxon>50 kb inversion clade</taxon>
        <taxon>NPAAA clade</taxon>
        <taxon>Hologalegina</taxon>
        <taxon>IRL clade</taxon>
        <taxon>Trifolieae</taxon>
        <taxon>Trifolium</taxon>
    </lineage>
</organism>
<dbReference type="EMBL" id="LXQA010139916">
    <property type="protein sequence ID" value="MCI24163.1"/>
    <property type="molecule type" value="Genomic_DNA"/>
</dbReference>